<comment type="similarity">
    <text evidence="8">Belongs to the peptidase M28 family. M28E subfamily.</text>
</comment>
<dbReference type="EC" id="3.4.-.-" evidence="9"/>
<dbReference type="GO" id="GO:0008235">
    <property type="term" value="F:metalloexopeptidase activity"/>
    <property type="evidence" value="ECO:0007669"/>
    <property type="project" value="InterPro"/>
</dbReference>
<gene>
    <name evidence="11" type="ORF">AWJ20_3171</name>
</gene>
<name>A0A167FPK8_9ASCO</name>
<evidence type="ECO:0000256" key="8">
    <source>
        <dbReference type="ARBA" id="ARBA00043962"/>
    </source>
</evidence>
<evidence type="ECO:0000256" key="7">
    <source>
        <dbReference type="ARBA" id="ARBA00022833"/>
    </source>
</evidence>
<dbReference type="KEGG" id="slb:AWJ20_3171"/>
<evidence type="ECO:0000259" key="10">
    <source>
        <dbReference type="Pfam" id="PF04389"/>
    </source>
</evidence>
<comment type="cofactor">
    <cofactor evidence="1">
        <name>Zn(2+)</name>
        <dbReference type="ChEBI" id="CHEBI:29105"/>
    </cofactor>
</comment>
<keyword evidence="3 9" id="KW-0645">Protease</keyword>
<evidence type="ECO:0000256" key="1">
    <source>
        <dbReference type="ARBA" id="ARBA00001947"/>
    </source>
</evidence>
<evidence type="ECO:0000256" key="6">
    <source>
        <dbReference type="ARBA" id="ARBA00022801"/>
    </source>
</evidence>
<evidence type="ECO:0000256" key="5">
    <source>
        <dbReference type="ARBA" id="ARBA00022729"/>
    </source>
</evidence>
<dbReference type="GO" id="GO:0046872">
    <property type="term" value="F:metal ion binding"/>
    <property type="evidence" value="ECO:0007669"/>
    <property type="project" value="UniProtKB-KW"/>
</dbReference>
<evidence type="ECO:0000256" key="3">
    <source>
        <dbReference type="ARBA" id="ARBA00022670"/>
    </source>
</evidence>
<sequence>MKYFAPAIAGLTAGAGVANALSVSGLVAGFSGAVSDLWNGEVQLPLGASSEQRLLQLSETEQIWATEDEMLQLKRQGKTFFDVTDHIEFYNLVQEASSSNVAQINSVLGQASESGASSDVAVAAANAALRINSTVEFPSEVGYRKEVKKLSEQLNKDNLKSNLVEFSSFHTRYAKSEHGLNSSLWLFDHVKEIADKSAYKATVTLFDHSWLQKSVIARIPGTKNPDKVVVVGAHQDSINLLFPSLLAAPGADDDGSGTVTILEVFRVLTEAGFEPENTLEFQWYSAEELGLWGSQDIFNSYSKKEVDVVAMLQQDMTGYSAGTTADGSPDSLGLITDFVDEGLTDFIRLVVEEYCDIGYVETKCGYACSDHASAAKVGYPSAFVIESAFSSSDHYLHTTRDTVDVLDFDHMHQHAKLTLGFAYELARAEF</sequence>
<dbReference type="Pfam" id="PF04389">
    <property type="entry name" value="Peptidase_M28"/>
    <property type="match status" value="1"/>
</dbReference>
<evidence type="ECO:0000256" key="4">
    <source>
        <dbReference type="ARBA" id="ARBA00022723"/>
    </source>
</evidence>
<dbReference type="EMBL" id="CP014503">
    <property type="protein sequence ID" value="ANB15543.1"/>
    <property type="molecule type" value="Genomic_DNA"/>
</dbReference>
<keyword evidence="12" id="KW-1185">Reference proteome</keyword>
<dbReference type="InterPro" id="IPR018247">
    <property type="entry name" value="EF_Hand_1_Ca_BS"/>
</dbReference>
<keyword evidence="4 9" id="KW-0479">Metal-binding</keyword>
<keyword evidence="2 11" id="KW-0031">Aminopeptidase</keyword>
<dbReference type="GeneID" id="30035164"/>
<dbReference type="PANTHER" id="PTHR12147:SF56">
    <property type="entry name" value="AMINOPEPTIDASE YDR415C-RELATED"/>
    <property type="match status" value="1"/>
</dbReference>
<keyword evidence="6 9" id="KW-0378">Hydrolase</keyword>
<reference evidence="11 12" key="1">
    <citation type="submission" date="2016-02" db="EMBL/GenBank/DDBJ databases">
        <title>Complete genome sequence and transcriptome regulation of the pentose utilising yeast Sugiyamaella lignohabitans.</title>
        <authorList>
            <person name="Bellasio M."/>
            <person name="Peymann A."/>
            <person name="Valli M."/>
            <person name="Sipitzky M."/>
            <person name="Graf A."/>
            <person name="Sauer M."/>
            <person name="Marx H."/>
            <person name="Mattanovich D."/>
        </authorList>
    </citation>
    <scope>NUCLEOTIDE SEQUENCE [LARGE SCALE GENOMIC DNA]</scope>
    <source>
        <strain evidence="11 12">CBS 10342</strain>
    </source>
</reference>
<dbReference type="PROSITE" id="PS00018">
    <property type="entry name" value="EF_HAND_1"/>
    <property type="match status" value="1"/>
</dbReference>
<evidence type="ECO:0000313" key="11">
    <source>
        <dbReference type="EMBL" id="ANB15543.1"/>
    </source>
</evidence>
<dbReference type="FunFam" id="3.40.630.10:FF:000042">
    <property type="entry name" value="Peptide hydrolase"/>
    <property type="match status" value="1"/>
</dbReference>
<keyword evidence="7 9" id="KW-0862">Zinc</keyword>
<dbReference type="SUPFAM" id="SSF53187">
    <property type="entry name" value="Zn-dependent exopeptidases"/>
    <property type="match status" value="1"/>
</dbReference>
<evidence type="ECO:0000256" key="2">
    <source>
        <dbReference type="ARBA" id="ARBA00022438"/>
    </source>
</evidence>
<dbReference type="InterPro" id="IPR007484">
    <property type="entry name" value="Peptidase_M28"/>
</dbReference>
<organism evidence="11 12">
    <name type="scientific">Sugiyamaella lignohabitans</name>
    <dbReference type="NCBI Taxonomy" id="796027"/>
    <lineage>
        <taxon>Eukaryota</taxon>
        <taxon>Fungi</taxon>
        <taxon>Dikarya</taxon>
        <taxon>Ascomycota</taxon>
        <taxon>Saccharomycotina</taxon>
        <taxon>Dipodascomycetes</taxon>
        <taxon>Dipodascales</taxon>
        <taxon>Trichomonascaceae</taxon>
        <taxon>Sugiyamaella</taxon>
    </lineage>
</organism>
<dbReference type="AlphaFoldDB" id="A0A167FPK8"/>
<evidence type="ECO:0000256" key="9">
    <source>
        <dbReference type="RuleBase" id="RU361240"/>
    </source>
</evidence>
<keyword evidence="5" id="KW-0732">Signal</keyword>
<evidence type="ECO:0000313" key="12">
    <source>
        <dbReference type="Proteomes" id="UP000189580"/>
    </source>
</evidence>
<dbReference type="Proteomes" id="UP000189580">
    <property type="component" value="Chromosome b"/>
</dbReference>
<protein>
    <recommendedName>
        <fullName evidence="9">Peptide hydrolase</fullName>
        <ecNumber evidence="9">3.4.-.-</ecNumber>
    </recommendedName>
</protein>
<dbReference type="RefSeq" id="XP_018738020.1">
    <property type="nucleotide sequence ID" value="XM_018880175.1"/>
</dbReference>
<dbReference type="GO" id="GO:0006508">
    <property type="term" value="P:proteolysis"/>
    <property type="evidence" value="ECO:0007669"/>
    <property type="project" value="UniProtKB-KW"/>
</dbReference>
<dbReference type="GO" id="GO:0004177">
    <property type="term" value="F:aminopeptidase activity"/>
    <property type="evidence" value="ECO:0007669"/>
    <property type="project" value="UniProtKB-KW"/>
</dbReference>
<accession>A0A167FPK8</accession>
<feature type="domain" description="Peptidase M28" evidence="10">
    <location>
        <begin position="215"/>
        <end position="420"/>
    </location>
</feature>
<dbReference type="CDD" id="cd03879">
    <property type="entry name" value="M28_AAP"/>
    <property type="match status" value="1"/>
</dbReference>
<proteinExistence type="inferred from homology"/>
<dbReference type="PANTHER" id="PTHR12147">
    <property type="entry name" value="METALLOPEPTIDASE M28 FAMILY MEMBER"/>
    <property type="match status" value="1"/>
</dbReference>
<dbReference type="InterPro" id="IPR045175">
    <property type="entry name" value="M28_fam"/>
</dbReference>
<dbReference type="Gene3D" id="3.40.630.10">
    <property type="entry name" value="Zn peptidases"/>
    <property type="match status" value="1"/>
</dbReference>
<dbReference type="OrthoDB" id="2214at2759"/>